<dbReference type="AlphaFoldDB" id="A0A1A6GVE0"/>
<evidence type="ECO:0000313" key="2">
    <source>
        <dbReference type="Proteomes" id="UP000092124"/>
    </source>
</evidence>
<dbReference type="EMBL" id="LZPO01067982">
    <property type="protein sequence ID" value="OBS69600.1"/>
    <property type="molecule type" value="Genomic_DNA"/>
</dbReference>
<sequence length="144" mass="16883">YGNLADTSEWDTGYRLSPAADGRLWLLELVQGKARFLKRSVYGTAEVQKRLEKKVLKSTEEQELEKRLKMQPEVVEMQRKNEEFKKLALAGPAQPVKKSRIQVTKTVHFHFFTDERLQQHPKNQEEYKQLNFMSELRKHPSSPA</sequence>
<gene>
    <name evidence="1" type="ORF">A6R68_01859</name>
</gene>
<reference evidence="1 2" key="1">
    <citation type="submission" date="2016-06" db="EMBL/GenBank/DDBJ databases">
        <title>The Draft Genome Sequence and Annotation of the Desert Woodrat Neotoma lepida.</title>
        <authorList>
            <person name="Campbell M."/>
            <person name="Oakeson K.F."/>
            <person name="Yandell M."/>
            <person name="Halpert J.R."/>
            <person name="Dearing D."/>
        </authorList>
    </citation>
    <scope>NUCLEOTIDE SEQUENCE [LARGE SCALE GENOMIC DNA]</scope>
    <source>
        <strain evidence="1">417</strain>
        <tissue evidence="1">Liver</tissue>
    </source>
</reference>
<accession>A0A1A6GVE0</accession>
<feature type="non-terminal residue" evidence="1">
    <location>
        <position position="1"/>
    </location>
</feature>
<feature type="non-terminal residue" evidence="1">
    <location>
        <position position="144"/>
    </location>
</feature>
<proteinExistence type="predicted"/>
<name>A0A1A6GVE0_NEOLE</name>
<dbReference type="Proteomes" id="UP000092124">
    <property type="component" value="Unassembled WGS sequence"/>
</dbReference>
<organism evidence="1 2">
    <name type="scientific">Neotoma lepida</name>
    <name type="common">Desert woodrat</name>
    <dbReference type="NCBI Taxonomy" id="56216"/>
    <lineage>
        <taxon>Eukaryota</taxon>
        <taxon>Metazoa</taxon>
        <taxon>Chordata</taxon>
        <taxon>Craniata</taxon>
        <taxon>Vertebrata</taxon>
        <taxon>Euteleostomi</taxon>
        <taxon>Mammalia</taxon>
        <taxon>Eutheria</taxon>
        <taxon>Euarchontoglires</taxon>
        <taxon>Glires</taxon>
        <taxon>Rodentia</taxon>
        <taxon>Myomorpha</taxon>
        <taxon>Muroidea</taxon>
        <taxon>Cricetidae</taxon>
        <taxon>Neotominae</taxon>
        <taxon>Neotoma</taxon>
    </lineage>
</organism>
<comment type="caution">
    <text evidence="1">The sequence shown here is derived from an EMBL/GenBank/DDBJ whole genome shotgun (WGS) entry which is preliminary data.</text>
</comment>
<evidence type="ECO:0000313" key="1">
    <source>
        <dbReference type="EMBL" id="OBS69600.1"/>
    </source>
</evidence>
<keyword evidence="2" id="KW-1185">Reference proteome</keyword>
<protein>
    <submittedName>
        <fullName evidence="1">Uncharacterized protein</fullName>
    </submittedName>
</protein>
<dbReference type="STRING" id="56216.A0A1A6GVE0"/>
<dbReference type="OrthoDB" id="1684416at2759"/>